<dbReference type="PROSITE" id="PS50943">
    <property type="entry name" value="HTH_CROC1"/>
    <property type="match status" value="1"/>
</dbReference>
<sequence length="198" mass="21342">MSSEGPHLGDEVGPRIRIHRLDLGLSLLELSKRSGVSVANISKIETGKIVGGFQTIYRICRGLGILVTDLLEESQPVAGPIRVLREGEAEVQETALYTYIPLSTRPGGGLNAAIMIVHSRDLPDPVDWSNHRGEEMVTVLSGSVVLHCEGQKPVLLNEGDSANFESGPRHCYVCCSQMSARLLFVSTRPGSGPSVENI</sequence>
<dbReference type="InterPro" id="IPR014710">
    <property type="entry name" value="RmlC-like_jellyroll"/>
</dbReference>
<dbReference type="GO" id="GO:0003700">
    <property type="term" value="F:DNA-binding transcription factor activity"/>
    <property type="evidence" value="ECO:0007669"/>
    <property type="project" value="TreeGrafter"/>
</dbReference>
<protein>
    <submittedName>
        <fullName evidence="3">Transcriptional regulator, contains XRE-family HTH domain</fullName>
    </submittedName>
</protein>
<dbReference type="CDD" id="cd02209">
    <property type="entry name" value="cupin_XRE_C"/>
    <property type="match status" value="1"/>
</dbReference>
<dbReference type="EMBL" id="FODE01000033">
    <property type="protein sequence ID" value="SEO08007.1"/>
    <property type="molecule type" value="Genomic_DNA"/>
</dbReference>
<dbReference type="Pfam" id="PF07883">
    <property type="entry name" value="Cupin_2"/>
    <property type="match status" value="1"/>
</dbReference>
<evidence type="ECO:0000259" key="2">
    <source>
        <dbReference type="PROSITE" id="PS50943"/>
    </source>
</evidence>
<dbReference type="InterPro" id="IPR010982">
    <property type="entry name" value="Lambda_DNA-bd_dom_sf"/>
</dbReference>
<dbReference type="SMART" id="SM00530">
    <property type="entry name" value="HTH_XRE"/>
    <property type="match status" value="1"/>
</dbReference>
<reference evidence="3 4" key="1">
    <citation type="submission" date="2016-10" db="EMBL/GenBank/DDBJ databases">
        <authorList>
            <person name="de Groot N.N."/>
        </authorList>
    </citation>
    <scope>NUCLEOTIDE SEQUENCE [LARGE SCALE GENOMIC DNA]</scope>
    <source>
        <strain evidence="3 4">DSM 8512</strain>
    </source>
</reference>
<dbReference type="STRING" id="34002.SAMN04489859_103334"/>
<dbReference type="InterPro" id="IPR050807">
    <property type="entry name" value="TransReg_Diox_bact_type"/>
</dbReference>
<dbReference type="SUPFAM" id="SSF47413">
    <property type="entry name" value="lambda repressor-like DNA-binding domains"/>
    <property type="match status" value="1"/>
</dbReference>
<evidence type="ECO:0000256" key="1">
    <source>
        <dbReference type="ARBA" id="ARBA00023125"/>
    </source>
</evidence>
<dbReference type="Proteomes" id="UP000199054">
    <property type="component" value="Unassembled WGS sequence"/>
</dbReference>
<dbReference type="AlphaFoldDB" id="A0A1H8LS92"/>
<dbReference type="InterPro" id="IPR013096">
    <property type="entry name" value="Cupin_2"/>
</dbReference>
<evidence type="ECO:0000313" key="3">
    <source>
        <dbReference type="EMBL" id="SEO08007.1"/>
    </source>
</evidence>
<dbReference type="SUPFAM" id="SSF51182">
    <property type="entry name" value="RmlC-like cupins"/>
    <property type="match status" value="1"/>
</dbReference>
<dbReference type="CDD" id="cd00093">
    <property type="entry name" value="HTH_XRE"/>
    <property type="match status" value="1"/>
</dbReference>
<proteinExistence type="predicted"/>
<keyword evidence="4" id="KW-1185">Reference proteome</keyword>
<feature type="domain" description="HTH cro/C1-type" evidence="2">
    <location>
        <begin position="16"/>
        <end position="70"/>
    </location>
</feature>
<dbReference type="Gene3D" id="1.10.260.40">
    <property type="entry name" value="lambda repressor-like DNA-binding domains"/>
    <property type="match status" value="1"/>
</dbReference>
<name>A0A1H8LS92_9RHOB</name>
<keyword evidence="1" id="KW-0238">DNA-binding</keyword>
<organism evidence="3 4">
    <name type="scientific">Paracoccus alcaliphilus</name>
    <dbReference type="NCBI Taxonomy" id="34002"/>
    <lineage>
        <taxon>Bacteria</taxon>
        <taxon>Pseudomonadati</taxon>
        <taxon>Pseudomonadota</taxon>
        <taxon>Alphaproteobacteria</taxon>
        <taxon>Rhodobacterales</taxon>
        <taxon>Paracoccaceae</taxon>
        <taxon>Paracoccus</taxon>
    </lineage>
</organism>
<evidence type="ECO:0000313" key="4">
    <source>
        <dbReference type="Proteomes" id="UP000199054"/>
    </source>
</evidence>
<dbReference type="InterPro" id="IPR001387">
    <property type="entry name" value="Cro/C1-type_HTH"/>
</dbReference>
<dbReference type="Gene3D" id="2.60.120.10">
    <property type="entry name" value="Jelly Rolls"/>
    <property type="match status" value="1"/>
</dbReference>
<dbReference type="GO" id="GO:0005829">
    <property type="term" value="C:cytosol"/>
    <property type="evidence" value="ECO:0007669"/>
    <property type="project" value="TreeGrafter"/>
</dbReference>
<dbReference type="Pfam" id="PF01381">
    <property type="entry name" value="HTH_3"/>
    <property type="match status" value="1"/>
</dbReference>
<accession>A0A1H8LS92</accession>
<dbReference type="PANTHER" id="PTHR46797:SF20">
    <property type="entry name" value="BLR4304 PROTEIN"/>
    <property type="match status" value="1"/>
</dbReference>
<dbReference type="RefSeq" id="WP_090615709.1">
    <property type="nucleotide sequence ID" value="NZ_CP067124.1"/>
</dbReference>
<dbReference type="GO" id="GO:0003677">
    <property type="term" value="F:DNA binding"/>
    <property type="evidence" value="ECO:0007669"/>
    <property type="project" value="UniProtKB-KW"/>
</dbReference>
<gene>
    <name evidence="3" type="ORF">SAMN04489859_103334</name>
</gene>
<dbReference type="InterPro" id="IPR011051">
    <property type="entry name" value="RmlC_Cupin_sf"/>
</dbReference>
<dbReference type="PANTHER" id="PTHR46797">
    <property type="entry name" value="HTH-TYPE TRANSCRIPTIONAL REGULATOR"/>
    <property type="match status" value="1"/>
</dbReference>